<dbReference type="CDD" id="cd09097">
    <property type="entry name" value="Deadenylase_CCR4"/>
    <property type="match status" value="1"/>
</dbReference>
<evidence type="ECO:0000256" key="4">
    <source>
        <dbReference type="ARBA" id="ARBA00004496"/>
    </source>
</evidence>
<evidence type="ECO:0000256" key="17">
    <source>
        <dbReference type="ARBA" id="ARBA00023163"/>
    </source>
</evidence>
<dbReference type="VEuPathDB" id="FungiDB:YALI1_B19962g"/>
<feature type="region of interest" description="Disordered" evidence="23">
    <location>
        <begin position="679"/>
        <end position="705"/>
    </location>
</feature>
<feature type="region of interest" description="Disordered" evidence="23">
    <location>
        <begin position="75"/>
        <end position="94"/>
    </location>
</feature>
<dbReference type="SMART" id="SM00369">
    <property type="entry name" value="LRR_TYP"/>
    <property type="match status" value="3"/>
</dbReference>
<dbReference type="Proteomes" id="UP000182444">
    <property type="component" value="Chromosome 1B"/>
</dbReference>
<dbReference type="OMA" id="PHYYARA"/>
<evidence type="ECO:0000256" key="9">
    <source>
        <dbReference type="ARBA" id="ARBA00022722"/>
    </source>
</evidence>
<evidence type="ECO:0000256" key="8">
    <source>
        <dbReference type="ARBA" id="ARBA00022614"/>
    </source>
</evidence>
<dbReference type="InterPro" id="IPR003591">
    <property type="entry name" value="Leu-rich_rpt_typical-subtyp"/>
</dbReference>
<keyword evidence="8" id="KW-0433">Leucine-rich repeat</keyword>
<dbReference type="GO" id="GO:0000932">
    <property type="term" value="C:P-body"/>
    <property type="evidence" value="ECO:0007669"/>
    <property type="project" value="EnsemblFungi"/>
</dbReference>
<reference evidence="26 28" key="2">
    <citation type="submission" date="2018-07" db="EMBL/GenBank/DDBJ databases">
        <title>Draft Genome Assemblies for Five Robust Yarrowia lipolytica Strains Exhibiting High Lipid Production and Pentose Sugar Utilization and Sugar Alcohol Secretion from Undetoxified Lignocellulosic Biomass Hydrolysates.</title>
        <authorList>
            <consortium name="DOE Joint Genome Institute"/>
            <person name="Walker C."/>
            <person name="Ryu S."/>
            <person name="Na H."/>
            <person name="Zane M."/>
            <person name="LaButti K."/>
            <person name="Lipzen A."/>
            <person name="Haridas S."/>
            <person name="Barry K."/>
            <person name="Grigoriev I.V."/>
            <person name="Quarterman J."/>
            <person name="Slininger P."/>
            <person name="Dien B."/>
            <person name="Trinh C.T."/>
        </authorList>
    </citation>
    <scope>NUCLEOTIDE SEQUENCE [LARGE SCALE GENOMIC DNA]</scope>
    <source>
        <strain evidence="26 28">YB392</strain>
    </source>
</reference>
<keyword evidence="10" id="KW-0479">Metal-binding</keyword>
<evidence type="ECO:0000256" key="20">
    <source>
        <dbReference type="ARBA" id="ARBA00030493"/>
    </source>
</evidence>
<dbReference type="GO" id="GO:0004535">
    <property type="term" value="F:poly(A)-specific ribonuclease activity"/>
    <property type="evidence" value="ECO:0007669"/>
    <property type="project" value="UniProtKB-EC"/>
</dbReference>
<dbReference type="EC" id="3.1.13.4" evidence="6"/>
<comment type="catalytic activity">
    <reaction evidence="1">
        <text>Exonucleolytic cleavage of poly(A) to 5'-AMP.</text>
        <dbReference type="EC" id="3.1.13.4"/>
    </reaction>
</comment>
<evidence type="ECO:0000256" key="6">
    <source>
        <dbReference type="ARBA" id="ARBA00012161"/>
    </source>
</evidence>
<comment type="similarity">
    <text evidence="5">Belongs to the CCR4/nocturin family.</text>
</comment>
<keyword evidence="15" id="KW-0694">RNA-binding</keyword>
<keyword evidence="12" id="KW-0378">Hydrolase</keyword>
<dbReference type="InterPro" id="IPR036691">
    <property type="entry name" value="Endo/exonu/phosph_ase_sf"/>
</dbReference>
<dbReference type="AlphaFoldDB" id="A0A1D8N7W2"/>
<evidence type="ECO:0000256" key="11">
    <source>
        <dbReference type="ARBA" id="ARBA00022737"/>
    </source>
</evidence>
<dbReference type="PANTHER" id="PTHR12121">
    <property type="entry name" value="CARBON CATABOLITE REPRESSOR PROTEIN 4"/>
    <property type="match status" value="1"/>
</dbReference>
<evidence type="ECO:0000256" key="16">
    <source>
        <dbReference type="ARBA" id="ARBA00023015"/>
    </source>
</evidence>
<evidence type="ECO:0000256" key="23">
    <source>
        <dbReference type="SAM" id="MobiDB-lite"/>
    </source>
</evidence>
<dbReference type="OrthoDB" id="428734at2759"/>
<keyword evidence="18" id="KW-0539">Nucleus</keyword>
<dbReference type="Pfam" id="PF00560">
    <property type="entry name" value="LRR_1"/>
    <property type="match status" value="1"/>
</dbReference>
<keyword evidence="14" id="KW-0460">Magnesium</keyword>
<dbReference type="Pfam" id="PF03372">
    <property type="entry name" value="Exo_endo_phos"/>
    <property type="match status" value="1"/>
</dbReference>
<evidence type="ECO:0000256" key="10">
    <source>
        <dbReference type="ARBA" id="ARBA00022723"/>
    </source>
</evidence>
<keyword evidence="16" id="KW-0805">Transcription regulation</keyword>
<evidence type="ECO:0000256" key="15">
    <source>
        <dbReference type="ARBA" id="ARBA00022884"/>
    </source>
</evidence>
<feature type="region of interest" description="Disordered" evidence="23">
    <location>
        <begin position="15"/>
        <end position="42"/>
    </location>
</feature>
<evidence type="ECO:0000256" key="19">
    <source>
        <dbReference type="ARBA" id="ARBA00023475"/>
    </source>
</evidence>
<evidence type="ECO:0000259" key="24">
    <source>
        <dbReference type="Pfam" id="PF03372"/>
    </source>
</evidence>
<dbReference type="GO" id="GO:0005634">
    <property type="term" value="C:nucleus"/>
    <property type="evidence" value="ECO:0007669"/>
    <property type="project" value="UniProtKB-SubCell"/>
</dbReference>
<feature type="compositionally biased region" description="Gly residues" evidence="23">
    <location>
        <begin position="21"/>
        <end position="30"/>
    </location>
</feature>
<evidence type="ECO:0000256" key="12">
    <source>
        <dbReference type="ARBA" id="ARBA00022801"/>
    </source>
</evidence>
<evidence type="ECO:0000256" key="1">
    <source>
        <dbReference type="ARBA" id="ARBA00001663"/>
    </source>
</evidence>
<keyword evidence="7" id="KW-0963">Cytoplasm</keyword>
<reference evidence="25 27" key="1">
    <citation type="journal article" date="2016" name="PLoS ONE">
        <title>Sequence Assembly of Yarrowia lipolytica Strain W29/CLIB89 Shows Transposable Element Diversity.</title>
        <authorList>
            <person name="Magnan C."/>
            <person name="Yu J."/>
            <person name="Chang I."/>
            <person name="Jahn E."/>
            <person name="Kanomata Y."/>
            <person name="Wu J."/>
            <person name="Zeller M."/>
            <person name="Oakes M."/>
            <person name="Baldi P."/>
            <person name="Sandmeyer S."/>
        </authorList>
    </citation>
    <scope>NUCLEOTIDE SEQUENCE [LARGE SCALE GENOMIC DNA]</scope>
    <source>
        <strain evidence="25">CLIB89</strain>
        <strain evidence="27">CLIB89(W29)</strain>
    </source>
</reference>
<dbReference type="PANTHER" id="PTHR12121:SF100">
    <property type="entry name" value="POLY(A)-SPECIFIC RIBONUCLEASE"/>
    <property type="match status" value="1"/>
</dbReference>
<organism evidence="25 27">
    <name type="scientific">Yarrowia lipolytica</name>
    <name type="common">Candida lipolytica</name>
    <dbReference type="NCBI Taxonomy" id="4952"/>
    <lineage>
        <taxon>Eukaryota</taxon>
        <taxon>Fungi</taxon>
        <taxon>Dikarya</taxon>
        <taxon>Ascomycota</taxon>
        <taxon>Saccharomycotina</taxon>
        <taxon>Dipodascomycetes</taxon>
        <taxon>Dipodascales</taxon>
        <taxon>Dipodascales incertae sedis</taxon>
        <taxon>Yarrowia</taxon>
    </lineage>
</organism>
<dbReference type="EMBL" id="KZ858953">
    <property type="protein sequence ID" value="RDW28433.1"/>
    <property type="molecule type" value="Genomic_DNA"/>
</dbReference>
<gene>
    <name evidence="26" type="ORF">B0I71DRAFT_127550</name>
    <name evidence="25" type="ORF">YALI1_B19962g</name>
</gene>
<evidence type="ECO:0000256" key="21">
    <source>
        <dbReference type="ARBA" id="ARBA00031469"/>
    </source>
</evidence>
<dbReference type="Proteomes" id="UP000256601">
    <property type="component" value="Unassembled WGS sequence"/>
</dbReference>
<comment type="subcellular location">
    <subcellularLocation>
        <location evidence="4">Cytoplasm</location>
    </subcellularLocation>
    <subcellularLocation>
        <location evidence="3">Nucleus</location>
    </subcellularLocation>
</comment>
<feature type="compositionally biased region" description="Polar residues" evidence="23">
    <location>
        <begin position="119"/>
        <end position="132"/>
    </location>
</feature>
<evidence type="ECO:0000313" key="28">
    <source>
        <dbReference type="Proteomes" id="UP000256601"/>
    </source>
</evidence>
<dbReference type="EMBL" id="CP017554">
    <property type="protein sequence ID" value="AOW01730.1"/>
    <property type="molecule type" value="Genomic_DNA"/>
</dbReference>
<evidence type="ECO:0000256" key="5">
    <source>
        <dbReference type="ARBA" id="ARBA00010774"/>
    </source>
</evidence>
<evidence type="ECO:0000256" key="22">
    <source>
        <dbReference type="ARBA" id="ARBA00033317"/>
    </source>
</evidence>
<feature type="compositionally biased region" description="Basic and acidic residues" evidence="23">
    <location>
        <begin position="81"/>
        <end position="94"/>
    </location>
</feature>
<evidence type="ECO:0000256" key="7">
    <source>
        <dbReference type="ARBA" id="ARBA00022490"/>
    </source>
</evidence>
<evidence type="ECO:0000256" key="18">
    <source>
        <dbReference type="ARBA" id="ARBA00023242"/>
    </source>
</evidence>
<evidence type="ECO:0000313" key="27">
    <source>
        <dbReference type="Proteomes" id="UP000182444"/>
    </source>
</evidence>
<evidence type="ECO:0000256" key="3">
    <source>
        <dbReference type="ARBA" id="ARBA00004123"/>
    </source>
</evidence>
<name>A0A1D8N7W2_YARLL</name>
<keyword evidence="17" id="KW-0804">Transcription</keyword>
<dbReference type="RefSeq" id="XP_500917.1">
    <property type="nucleotide sequence ID" value="XM_500917.1"/>
</dbReference>
<dbReference type="GeneID" id="2907333"/>
<evidence type="ECO:0000313" key="25">
    <source>
        <dbReference type="EMBL" id="AOW01730.1"/>
    </source>
</evidence>
<dbReference type="InterPro" id="IPR032675">
    <property type="entry name" value="LRR_dom_sf"/>
</dbReference>
<dbReference type="eggNOG" id="KOG0620">
    <property type="taxonomic scope" value="Eukaryota"/>
</dbReference>
<evidence type="ECO:0000256" key="13">
    <source>
        <dbReference type="ARBA" id="ARBA00022839"/>
    </source>
</evidence>
<evidence type="ECO:0000256" key="14">
    <source>
        <dbReference type="ARBA" id="ARBA00022842"/>
    </source>
</evidence>
<dbReference type="VEuPathDB" id="FungiDB:YALI0_B15147g"/>
<dbReference type="InterPro" id="IPR050410">
    <property type="entry name" value="CCR4/nocturin_mRNA_transcr"/>
</dbReference>
<evidence type="ECO:0000313" key="26">
    <source>
        <dbReference type="EMBL" id="RDW28433.1"/>
    </source>
</evidence>
<dbReference type="PROSITE" id="PS51450">
    <property type="entry name" value="LRR"/>
    <property type="match status" value="1"/>
</dbReference>
<dbReference type="KEGG" id="yli:2907333"/>
<keyword evidence="11" id="KW-0677">Repeat</keyword>
<dbReference type="SUPFAM" id="SSF52058">
    <property type="entry name" value="L domain-like"/>
    <property type="match status" value="1"/>
</dbReference>
<protein>
    <recommendedName>
        <fullName evidence="19">CCR4-Not complex 3'-5'-exoribonuclease subunit Ccr4</fullName>
        <ecNumber evidence="6">3.1.13.4</ecNumber>
    </recommendedName>
    <alternativeName>
        <fullName evidence="20">Carbon catabolite repressor protein 4</fullName>
    </alternativeName>
    <alternativeName>
        <fullName evidence="21">Cytoplasmic deadenylase</fullName>
    </alternativeName>
    <alternativeName>
        <fullName evidence="22">Glucose-repressible alcohol dehydrogenase transcriptional effector</fullName>
    </alternativeName>
</protein>
<dbReference type="InterPro" id="IPR001611">
    <property type="entry name" value="Leu-rich_rpt"/>
</dbReference>
<proteinExistence type="inferred from homology"/>
<keyword evidence="9" id="KW-0540">Nuclease</keyword>
<dbReference type="Gene3D" id="3.60.10.10">
    <property type="entry name" value="Endonuclease/exonuclease/phosphatase"/>
    <property type="match status" value="1"/>
</dbReference>
<dbReference type="SMR" id="A0A1D8N7W2"/>
<dbReference type="Gene3D" id="3.80.10.10">
    <property type="entry name" value="Ribonuclease Inhibitor"/>
    <property type="match status" value="1"/>
</dbReference>
<dbReference type="GO" id="GO:0003723">
    <property type="term" value="F:RNA binding"/>
    <property type="evidence" value="ECO:0007669"/>
    <property type="project" value="UniProtKB-KW"/>
</dbReference>
<comment type="cofactor">
    <cofactor evidence="2">
        <name>Mg(2+)</name>
        <dbReference type="ChEBI" id="CHEBI:18420"/>
    </cofactor>
</comment>
<feature type="domain" description="Endonuclease/exonuclease/phosphatase" evidence="24">
    <location>
        <begin position="344"/>
        <end position="668"/>
    </location>
</feature>
<keyword evidence="13" id="KW-0269">Exonuclease</keyword>
<dbReference type="GO" id="GO:0046872">
    <property type="term" value="F:metal ion binding"/>
    <property type="evidence" value="ECO:0007669"/>
    <property type="project" value="UniProtKB-KW"/>
</dbReference>
<accession>A0A1D8N7W2</accession>
<dbReference type="GO" id="GO:0000289">
    <property type="term" value="P:nuclear-transcribed mRNA poly(A) tail shortening"/>
    <property type="evidence" value="ECO:0007669"/>
    <property type="project" value="EnsemblFungi"/>
</dbReference>
<feature type="region of interest" description="Disordered" evidence="23">
    <location>
        <begin position="117"/>
        <end position="137"/>
    </location>
</feature>
<sequence>MNHNTSFQQQLLQQLHQPGGSNPGGVGATGAGNNSPSYPEASLMGSKFWQKQMQLAQLSRQTGPTSHGYARAAAINSRQQHGRDGAQVDADKDQGPSQLTLVDLAVQTVQQDLVEQQQATAASTPQRGYTNQQKKDQLEEERQMTLMQQEKHQYWADLDMSGQGLMCLSPPLFRSYEFLLKLYINHNKLTTLPPAIRSLRQLRVLDVSSNMLTKLPPEIGMLHNLRYLFAFDNYLSTLPHQVGQLYQLEVIGLEGNPINQPIKEKLAQGGTKELVAELRESAPMPAAPKPREWIVLEEAGGRGGAATAAAATEGESGSTVATATAGANAAAAGASASSDTFTVMSYNTLCDKYTTVQMHGYTPLWALGWKHRSETLLKEVIGYDSDILCFQEVDGASFEDFWSPKLHQLGYAGLYHPKTRARTMSKEKDAKRVDGCAIFYKTKSFCLIEKLSLDFSSLALKNNDFKKTADTYNRVLNKDNIALIALLEHVTTGQKIIVTNTHLHWDPAFNDVKLIQVALLLDEVEKFAERVAKDSNRVSARNQDGNNVKYESGKKLPLVICGDFNSTTDSGVYSLFSQGTVTNHKDMSGRAYGKFTDEGMNHGFTLKSAYSNIGELAFTNYTPNFVDVIDYVWYSSNALSVRGLLGGIDPDYTSNMVGFPSVHYPSDHISLLAEFSFKKQKGGDGQPKKALDFGNSGSHSGSRKT</sequence>
<dbReference type="GO" id="GO:0030015">
    <property type="term" value="C:CCR4-NOT core complex"/>
    <property type="evidence" value="ECO:0007669"/>
    <property type="project" value="EnsemblFungi"/>
</dbReference>
<dbReference type="SUPFAM" id="SSF56219">
    <property type="entry name" value="DNase I-like"/>
    <property type="match status" value="1"/>
</dbReference>
<dbReference type="InterPro" id="IPR005135">
    <property type="entry name" value="Endo/exonuclease/phosphatase"/>
</dbReference>
<feature type="compositionally biased region" description="Polar residues" evidence="23">
    <location>
        <begin position="695"/>
        <end position="705"/>
    </location>
</feature>
<evidence type="ECO:0000256" key="2">
    <source>
        <dbReference type="ARBA" id="ARBA00001946"/>
    </source>
</evidence>